<organism evidence="1 2">
    <name type="scientific">Stenotrophomonas geniculata N1</name>
    <dbReference type="NCBI Taxonomy" id="1167641"/>
    <lineage>
        <taxon>Bacteria</taxon>
        <taxon>Pseudomonadati</taxon>
        <taxon>Pseudomonadota</taxon>
        <taxon>Gammaproteobacteria</taxon>
        <taxon>Lysobacterales</taxon>
        <taxon>Lysobacteraceae</taxon>
        <taxon>Stenotrophomonas</taxon>
    </lineage>
</organism>
<proteinExistence type="predicted"/>
<dbReference type="AlphaFoldDB" id="A0A0L8A9N7"/>
<sequence length="71" mass="7545">MARTYNTRDGDVVDRIAHAHYGEQSPAILRAILDANPGLAARGAVLPAGIAITLPDVQRPAGERKGIALWD</sequence>
<name>A0A0L8A9N7_9GAMM</name>
<evidence type="ECO:0000313" key="2">
    <source>
        <dbReference type="Proteomes" id="UP000036890"/>
    </source>
</evidence>
<protein>
    <submittedName>
        <fullName evidence="1">Tail protein</fullName>
    </submittedName>
</protein>
<reference evidence="1 2" key="1">
    <citation type="journal article" date="2012" name="J. Bacteriol.">
        <title>Genome sequence of a novel nicotine-degrading strain, Pseudomonas geniculata N1.</title>
        <authorList>
            <person name="Tang H."/>
            <person name="Yu H."/>
            <person name="Tai C."/>
            <person name="Huang K."/>
            <person name="Liu Y."/>
            <person name="Wang L."/>
            <person name="Yao Y."/>
            <person name="Wu G."/>
            <person name="Xu P."/>
        </authorList>
    </citation>
    <scope>NUCLEOTIDE SEQUENCE [LARGE SCALE GENOMIC DNA]</scope>
    <source>
        <strain evidence="1 2">N1</strain>
    </source>
</reference>
<comment type="caution">
    <text evidence="1">The sequence shown here is derived from an EMBL/GenBank/DDBJ whole genome shotgun (WGS) entry which is preliminary data.</text>
</comment>
<dbReference type="Proteomes" id="UP000036890">
    <property type="component" value="Unassembled WGS sequence"/>
</dbReference>
<gene>
    <name evidence="1" type="ORF">W7K_11870</name>
</gene>
<dbReference type="OrthoDB" id="8759063at2"/>
<dbReference type="InterPro" id="IPR008861">
    <property type="entry name" value="GpX-like"/>
</dbReference>
<accession>A0A0L8A9N7</accession>
<dbReference type="EMBL" id="AJLO02000024">
    <property type="protein sequence ID" value="KOE99083.1"/>
    <property type="molecule type" value="Genomic_DNA"/>
</dbReference>
<dbReference type="GeneID" id="86936541"/>
<dbReference type="RefSeq" id="WP_010483798.1">
    <property type="nucleotide sequence ID" value="NZ_AJLO02000024.1"/>
</dbReference>
<dbReference type="Pfam" id="PF05489">
    <property type="entry name" value="Phage_tail_X"/>
    <property type="match status" value="1"/>
</dbReference>
<evidence type="ECO:0000313" key="1">
    <source>
        <dbReference type="EMBL" id="KOE99083.1"/>
    </source>
</evidence>